<sequence>MNCPSCGANVSDGAKFCPKCGTRINAAGTPGGPAGRKQPPKPVPTKQPPKPAPQGKPPKQKKSKNGLIAVLVTVLVLALCACGGYVGYRLYQKLAGQTTMSRNEDREDKDWEEDEKPREKKNTEEETAEEETKAEETSAEETLPAQTTSAAPESTAYGEGAAATTAWNANESQTTAAWDINAAQTTAAWDINQAQTTAAWDINSASATADEYILPDSSTRYLTGTDIAGLTSEELRLARNEIYARHGRKFKDEALQAYFNSKSWYAGTIEPERFSDDALLNDVERKNLELIKAREAVLN</sequence>
<keyword evidence="2" id="KW-0812">Transmembrane</keyword>
<proteinExistence type="predicted"/>
<dbReference type="Pfam" id="PF13308">
    <property type="entry name" value="YARHG"/>
    <property type="match status" value="1"/>
</dbReference>
<organism evidence="4 5">
    <name type="scientific">Enterocloster lavalensis</name>
    <dbReference type="NCBI Taxonomy" id="460384"/>
    <lineage>
        <taxon>Bacteria</taxon>
        <taxon>Bacillati</taxon>
        <taxon>Bacillota</taxon>
        <taxon>Clostridia</taxon>
        <taxon>Lachnospirales</taxon>
        <taxon>Lachnospiraceae</taxon>
        <taxon>Enterocloster</taxon>
    </lineage>
</organism>
<dbReference type="PANTHER" id="PTHR40038:SF1">
    <property type="entry name" value="MEMBRANE-ASSOCIATED PROTEIN TCAA"/>
    <property type="match status" value="1"/>
</dbReference>
<evidence type="ECO:0000256" key="1">
    <source>
        <dbReference type="SAM" id="MobiDB-lite"/>
    </source>
</evidence>
<feature type="region of interest" description="Disordered" evidence="1">
    <location>
        <begin position="26"/>
        <end position="63"/>
    </location>
</feature>
<evidence type="ECO:0000313" key="5">
    <source>
        <dbReference type="Proteomes" id="UP000198508"/>
    </source>
</evidence>
<dbReference type="RefSeq" id="WP_092360747.1">
    <property type="nucleotide sequence ID" value="NZ_FOIM01000002.1"/>
</dbReference>
<dbReference type="SMART" id="SM01324">
    <property type="entry name" value="YARHG"/>
    <property type="match status" value="1"/>
</dbReference>
<dbReference type="Proteomes" id="UP000198508">
    <property type="component" value="Unassembled WGS sequence"/>
</dbReference>
<dbReference type="InterPro" id="IPR038434">
    <property type="entry name" value="YARHG_sf"/>
</dbReference>
<dbReference type="EMBL" id="FOIM01000002">
    <property type="protein sequence ID" value="SET10296.1"/>
    <property type="molecule type" value="Genomic_DNA"/>
</dbReference>
<feature type="transmembrane region" description="Helical" evidence="2">
    <location>
        <begin position="66"/>
        <end position="88"/>
    </location>
</feature>
<reference evidence="5" key="1">
    <citation type="submission" date="2016-10" db="EMBL/GenBank/DDBJ databases">
        <authorList>
            <person name="Varghese N."/>
            <person name="Submissions S."/>
        </authorList>
    </citation>
    <scope>NUCLEOTIDE SEQUENCE [LARGE SCALE GENOMIC DNA]</scope>
    <source>
        <strain evidence="5">NLAE-zl-G277</strain>
    </source>
</reference>
<keyword evidence="2" id="KW-0472">Membrane</keyword>
<dbReference type="Gene3D" id="1.20.58.1690">
    <property type="match status" value="1"/>
</dbReference>
<evidence type="ECO:0000313" key="4">
    <source>
        <dbReference type="EMBL" id="SET10296.1"/>
    </source>
</evidence>
<gene>
    <name evidence="4" type="ORF">SAMN05216313_102124</name>
</gene>
<name>A0A1I0BU57_9FIRM</name>
<dbReference type="STRING" id="460384.SAMN05216313_102124"/>
<feature type="compositionally biased region" description="Pro residues" evidence="1">
    <location>
        <begin position="40"/>
        <end position="56"/>
    </location>
</feature>
<feature type="domain" description="YARHG" evidence="3">
    <location>
        <begin position="210"/>
        <end position="296"/>
    </location>
</feature>
<keyword evidence="5" id="KW-1185">Reference proteome</keyword>
<evidence type="ECO:0000256" key="2">
    <source>
        <dbReference type="SAM" id="Phobius"/>
    </source>
</evidence>
<accession>A0A1I0BU57</accession>
<dbReference type="PANTHER" id="PTHR40038">
    <property type="entry name" value="MEMBRANE-ASSOCIATED PROTEIN TCAA"/>
    <property type="match status" value="1"/>
</dbReference>
<protein>
    <recommendedName>
        <fullName evidence="3">YARHG domain-containing protein</fullName>
    </recommendedName>
</protein>
<feature type="region of interest" description="Disordered" evidence="1">
    <location>
        <begin position="97"/>
        <end position="161"/>
    </location>
</feature>
<keyword evidence="2" id="KW-1133">Transmembrane helix</keyword>
<evidence type="ECO:0000259" key="3">
    <source>
        <dbReference type="SMART" id="SM01324"/>
    </source>
</evidence>
<feature type="compositionally biased region" description="Basic and acidic residues" evidence="1">
    <location>
        <begin position="102"/>
        <end position="136"/>
    </location>
</feature>
<dbReference type="Pfam" id="PF13240">
    <property type="entry name" value="Zn_Ribbon_1"/>
    <property type="match status" value="1"/>
</dbReference>
<dbReference type="InterPro" id="IPR026870">
    <property type="entry name" value="Zinc_ribbon_dom"/>
</dbReference>
<dbReference type="InterPro" id="IPR025582">
    <property type="entry name" value="YARHG_dom"/>
</dbReference>
<dbReference type="AlphaFoldDB" id="A0A1I0BU57"/>